<proteinExistence type="inferred from homology"/>
<keyword evidence="6" id="KW-0391">Immunity</keyword>
<dbReference type="InterPro" id="IPR013783">
    <property type="entry name" value="Ig-like_fold"/>
</dbReference>
<feature type="chain" id="PRO_5034865783" description="Beta-2-microglobulin" evidence="8">
    <location>
        <begin position="20"/>
        <end position="116"/>
    </location>
</feature>
<dbReference type="GeneTree" id="ENSGT00940000165013"/>
<evidence type="ECO:0000256" key="7">
    <source>
        <dbReference type="ARBA" id="ARBA00023319"/>
    </source>
</evidence>
<evidence type="ECO:0000313" key="11">
    <source>
        <dbReference type="Proteomes" id="UP000694397"/>
    </source>
</evidence>
<keyword evidence="5" id="KW-0964">Secreted</keyword>
<evidence type="ECO:0000256" key="5">
    <source>
        <dbReference type="ARBA" id="ARBA00022525"/>
    </source>
</evidence>
<dbReference type="SMART" id="SM00407">
    <property type="entry name" value="IGc1"/>
    <property type="match status" value="1"/>
</dbReference>
<dbReference type="GO" id="GO:0002474">
    <property type="term" value="P:antigen processing and presentation of peptide antigen via MHC class I"/>
    <property type="evidence" value="ECO:0007669"/>
    <property type="project" value="UniProtKB-KW"/>
</dbReference>
<comment type="similarity">
    <text evidence="2">Belongs to the beta-2-microglobulin family.</text>
</comment>
<reference evidence="10" key="3">
    <citation type="submission" date="2025-09" db="UniProtKB">
        <authorList>
            <consortium name="Ensembl"/>
        </authorList>
    </citation>
    <scope>IDENTIFICATION</scope>
</reference>
<evidence type="ECO:0000256" key="3">
    <source>
        <dbReference type="ARBA" id="ARBA00018767"/>
    </source>
</evidence>
<reference evidence="10" key="2">
    <citation type="submission" date="2025-08" db="UniProtKB">
        <authorList>
            <consortium name="Ensembl"/>
        </authorList>
    </citation>
    <scope>IDENTIFICATION</scope>
</reference>
<dbReference type="GeneID" id="108920748"/>
<dbReference type="InterPro" id="IPR003006">
    <property type="entry name" value="Ig/MHC_CS"/>
</dbReference>
<reference evidence="10 11" key="1">
    <citation type="submission" date="2019-04" db="EMBL/GenBank/DDBJ databases">
        <authorList>
            <consortium name="Wellcome Sanger Institute Data Sharing"/>
        </authorList>
    </citation>
    <scope>NUCLEOTIDE SEQUENCE [LARGE SCALE GENOMIC DNA]</scope>
</reference>
<keyword evidence="11" id="KW-1185">Reference proteome</keyword>
<dbReference type="GO" id="GO:0005576">
    <property type="term" value="C:extracellular region"/>
    <property type="evidence" value="ECO:0007669"/>
    <property type="project" value="UniProtKB-SubCell"/>
</dbReference>
<dbReference type="InterPro" id="IPR007110">
    <property type="entry name" value="Ig-like_dom"/>
</dbReference>
<dbReference type="Ensembl" id="ENSSFOT00015002953.2">
    <property type="protein sequence ID" value="ENSSFOP00015002908.1"/>
    <property type="gene ID" value="ENSSFOG00015001928.2"/>
</dbReference>
<organism evidence="10 11">
    <name type="scientific">Scleropages formosus</name>
    <name type="common">Asian bonytongue</name>
    <name type="synonym">Osteoglossum formosum</name>
    <dbReference type="NCBI Taxonomy" id="113540"/>
    <lineage>
        <taxon>Eukaryota</taxon>
        <taxon>Metazoa</taxon>
        <taxon>Chordata</taxon>
        <taxon>Craniata</taxon>
        <taxon>Vertebrata</taxon>
        <taxon>Euteleostomi</taxon>
        <taxon>Actinopterygii</taxon>
        <taxon>Neopterygii</taxon>
        <taxon>Teleostei</taxon>
        <taxon>Osteoglossocephala</taxon>
        <taxon>Osteoglossomorpha</taxon>
        <taxon>Osteoglossiformes</taxon>
        <taxon>Osteoglossidae</taxon>
        <taxon>Scleropages</taxon>
    </lineage>
</organism>
<accession>A0A8C9R103</accession>
<gene>
    <name evidence="10" type="primary">LOC108920748</name>
</gene>
<keyword evidence="4" id="KW-0490">MHC I</keyword>
<dbReference type="InterPro" id="IPR050160">
    <property type="entry name" value="MHC/Immunoglobulin"/>
</dbReference>
<dbReference type="GO" id="GO:0042612">
    <property type="term" value="C:MHC class I protein complex"/>
    <property type="evidence" value="ECO:0007669"/>
    <property type="project" value="UniProtKB-KW"/>
</dbReference>
<evidence type="ECO:0000259" key="9">
    <source>
        <dbReference type="PROSITE" id="PS50835"/>
    </source>
</evidence>
<protein>
    <recommendedName>
        <fullName evidence="3">Beta-2-microglobulin</fullName>
    </recommendedName>
</protein>
<dbReference type="KEGG" id="sfm:108920748"/>
<evidence type="ECO:0000313" key="10">
    <source>
        <dbReference type="Ensembl" id="ENSSFOP00015002908.1"/>
    </source>
</evidence>
<feature type="signal peptide" evidence="8">
    <location>
        <begin position="1"/>
        <end position="19"/>
    </location>
</feature>
<sequence>MKAIVVAVVFAAALCFVSAKKSPPRVSVYSRNPGEFGKENKLICHTSHFYPPNIVIKLMKNNKEIGDSYQTDLTFNHDWHFQLTKTAPFIPEKGNVYTCEVMHDGEQKVYSWEPDM</sequence>
<dbReference type="Pfam" id="PF07654">
    <property type="entry name" value="C1-set"/>
    <property type="match status" value="1"/>
</dbReference>
<evidence type="ECO:0000256" key="4">
    <source>
        <dbReference type="ARBA" id="ARBA00022451"/>
    </source>
</evidence>
<evidence type="ECO:0000256" key="8">
    <source>
        <dbReference type="SAM" id="SignalP"/>
    </source>
</evidence>
<dbReference type="PANTHER" id="PTHR19944:SF62">
    <property type="entry name" value="BETA-2-MICROGLOBULIN"/>
    <property type="match status" value="1"/>
</dbReference>
<dbReference type="Proteomes" id="UP000694397">
    <property type="component" value="Chromosome 21"/>
</dbReference>
<keyword evidence="8" id="KW-0732">Signal</keyword>
<dbReference type="PROSITE" id="PS50835">
    <property type="entry name" value="IG_LIKE"/>
    <property type="match status" value="1"/>
</dbReference>
<evidence type="ECO:0000256" key="1">
    <source>
        <dbReference type="ARBA" id="ARBA00004613"/>
    </source>
</evidence>
<evidence type="ECO:0000256" key="6">
    <source>
        <dbReference type="ARBA" id="ARBA00022859"/>
    </source>
</evidence>
<dbReference type="Gene3D" id="2.60.40.10">
    <property type="entry name" value="Immunoglobulins"/>
    <property type="match status" value="1"/>
</dbReference>
<evidence type="ECO:0000256" key="2">
    <source>
        <dbReference type="ARBA" id="ARBA00009564"/>
    </source>
</evidence>
<dbReference type="SUPFAM" id="SSF48726">
    <property type="entry name" value="Immunoglobulin"/>
    <property type="match status" value="1"/>
</dbReference>
<dbReference type="PANTHER" id="PTHR19944">
    <property type="entry name" value="MHC CLASS II-RELATED"/>
    <property type="match status" value="1"/>
</dbReference>
<comment type="subcellular location">
    <subcellularLocation>
        <location evidence="1">Secreted</location>
    </subcellularLocation>
</comment>
<dbReference type="RefSeq" id="XP_018585276.1">
    <property type="nucleotide sequence ID" value="XM_018729760.2"/>
</dbReference>
<dbReference type="PROSITE" id="PS00290">
    <property type="entry name" value="IG_MHC"/>
    <property type="match status" value="1"/>
</dbReference>
<dbReference type="InterPro" id="IPR036179">
    <property type="entry name" value="Ig-like_dom_sf"/>
</dbReference>
<feature type="domain" description="Ig-like" evidence="9">
    <location>
        <begin position="24"/>
        <end position="111"/>
    </location>
</feature>
<name>A0A8C9R103_SCLFO</name>
<dbReference type="InterPro" id="IPR003597">
    <property type="entry name" value="Ig_C1-set"/>
</dbReference>
<dbReference type="AlphaFoldDB" id="A0A8C9R103"/>
<keyword evidence="7" id="KW-0393">Immunoglobulin domain</keyword>
<dbReference type="OrthoDB" id="9949628at2759"/>